<evidence type="ECO:0000256" key="1">
    <source>
        <dbReference type="ARBA" id="ARBA00010617"/>
    </source>
</evidence>
<dbReference type="GO" id="GO:0020037">
    <property type="term" value="F:heme binding"/>
    <property type="evidence" value="ECO:0007669"/>
    <property type="project" value="InterPro"/>
</dbReference>
<dbReference type="Proteomes" id="UP000290637">
    <property type="component" value="Chromosome"/>
</dbReference>
<dbReference type="GO" id="GO:0004497">
    <property type="term" value="F:monooxygenase activity"/>
    <property type="evidence" value="ECO:0007669"/>
    <property type="project" value="InterPro"/>
</dbReference>
<sequence length="354" mass="37467">MDNDQWPADAVAAVTRTDPYPWYAVLAADPVPRYDERLRLWVAAHPGTVRELLAHPDCRVRPMHEPVPAALAGPAGDLFGALVRMNDGARHAAPKAALQGALAALPEAALTDRTACVAARMAADVRDATTLDAFVRGAPVRTVASLLGFADEDLPRIADLVSRYVACLSPLVSAAGIAAAHEAATALLDALRRREREAPRTALLAGVTGAQWPDEHALLANLAGLMTQTFEATAGLLGNCIVARLRGDANEPAALVPAVMARDPAIHNTRRFTASDIRIAGAHVPAGHALLLVLAGTTGFGEGRHACPGQRLARTIVMEALRALDAAGPLPRVAWRYRPSVNARMPVFIEESEQ</sequence>
<dbReference type="AlphaFoldDB" id="A0A4P6KWS9"/>
<dbReference type="PANTHER" id="PTHR46696">
    <property type="entry name" value="P450, PUTATIVE (EUROFUNG)-RELATED"/>
    <property type="match status" value="1"/>
</dbReference>
<keyword evidence="3" id="KW-1185">Reference proteome</keyword>
<name>A0A4P6KWS9_9BURK</name>
<dbReference type="Gene3D" id="1.10.630.10">
    <property type="entry name" value="Cytochrome P450"/>
    <property type="match status" value="1"/>
</dbReference>
<dbReference type="EMBL" id="CP035913">
    <property type="protein sequence ID" value="QBE62962.1"/>
    <property type="molecule type" value="Genomic_DNA"/>
</dbReference>
<dbReference type="SUPFAM" id="SSF48264">
    <property type="entry name" value="Cytochrome P450"/>
    <property type="match status" value="1"/>
</dbReference>
<organism evidence="2 3">
    <name type="scientific">Pseudoduganella lutea</name>
    <dbReference type="NCBI Taxonomy" id="321985"/>
    <lineage>
        <taxon>Bacteria</taxon>
        <taxon>Pseudomonadati</taxon>
        <taxon>Pseudomonadota</taxon>
        <taxon>Betaproteobacteria</taxon>
        <taxon>Burkholderiales</taxon>
        <taxon>Oxalobacteraceae</taxon>
        <taxon>Telluria group</taxon>
        <taxon>Pseudoduganella</taxon>
    </lineage>
</organism>
<dbReference type="KEGG" id="plue:EWM63_08250"/>
<protein>
    <submittedName>
        <fullName evidence="2">Cytochrome P450</fullName>
    </submittedName>
</protein>
<dbReference type="GO" id="GO:0016705">
    <property type="term" value="F:oxidoreductase activity, acting on paired donors, with incorporation or reduction of molecular oxygen"/>
    <property type="evidence" value="ECO:0007669"/>
    <property type="project" value="InterPro"/>
</dbReference>
<dbReference type="InterPro" id="IPR017972">
    <property type="entry name" value="Cyt_P450_CS"/>
</dbReference>
<gene>
    <name evidence="2" type="ORF">EWM63_08250</name>
</gene>
<dbReference type="CDD" id="cd11036">
    <property type="entry name" value="AknT-like"/>
    <property type="match status" value="1"/>
</dbReference>
<comment type="similarity">
    <text evidence="1">Belongs to the cytochrome P450 family.</text>
</comment>
<proteinExistence type="inferred from homology"/>
<dbReference type="OrthoDB" id="4168525at2"/>
<dbReference type="PROSITE" id="PS00086">
    <property type="entry name" value="CYTOCHROME_P450"/>
    <property type="match status" value="1"/>
</dbReference>
<dbReference type="GO" id="GO:0005506">
    <property type="term" value="F:iron ion binding"/>
    <property type="evidence" value="ECO:0007669"/>
    <property type="project" value="InterPro"/>
</dbReference>
<dbReference type="InterPro" id="IPR036396">
    <property type="entry name" value="Cyt_P450_sf"/>
</dbReference>
<dbReference type="PANTHER" id="PTHR46696:SF1">
    <property type="entry name" value="CYTOCHROME P450 YJIB-RELATED"/>
    <property type="match status" value="1"/>
</dbReference>
<evidence type="ECO:0000313" key="2">
    <source>
        <dbReference type="EMBL" id="QBE62962.1"/>
    </source>
</evidence>
<accession>A0A4P6KWS9</accession>
<evidence type="ECO:0000313" key="3">
    <source>
        <dbReference type="Proteomes" id="UP000290637"/>
    </source>
</evidence>
<dbReference type="RefSeq" id="WP_130186095.1">
    <property type="nucleotide sequence ID" value="NZ_CP035913.1"/>
</dbReference>
<reference evidence="2 3" key="1">
    <citation type="submission" date="2019-02" db="EMBL/GenBank/DDBJ databases">
        <title>Draft Genome Sequences of Six Type Strains of the Genus Massilia.</title>
        <authorList>
            <person name="Miess H."/>
            <person name="Frediansyhah A."/>
            <person name="Gross H."/>
        </authorList>
    </citation>
    <scope>NUCLEOTIDE SEQUENCE [LARGE SCALE GENOMIC DNA]</scope>
    <source>
        <strain evidence="2 3">DSM 17473</strain>
    </source>
</reference>